<organism evidence="1 2">
    <name type="scientific">Acrobeloides nanus</name>
    <dbReference type="NCBI Taxonomy" id="290746"/>
    <lineage>
        <taxon>Eukaryota</taxon>
        <taxon>Metazoa</taxon>
        <taxon>Ecdysozoa</taxon>
        <taxon>Nematoda</taxon>
        <taxon>Chromadorea</taxon>
        <taxon>Rhabditida</taxon>
        <taxon>Tylenchina</taxon>
        <taxon>Cephalobomorpha</taxon>
        <taxon>Cephaloboidea</taxon>
        <taxon>Cephalobidae</taxon>
        <taxon>Acrobeloides</taxon>
    </lineage>
</organism>
<name>A0A914CVP9_9BILA</name>
<reference evidence="2" key="1">
    <citation type="submission" date="2022-11" db="UniProtKB">
        <authorList>
            <consortium name="WormBaseParasite"/>
        </authorList>
    </citation>
    <scope>IDENTIFICATION</scope>
</reference>
<dbReference type="WBParaSite" id="ACRNAN_scaffold14877.g21632.t1">
    <property type="protein sequence ID" value="ACRNAN_scaffold14877.g21632.t1"/>
    <property type="gene ID" value="ACRNAN_scaffold14877.g21632"/>
</dbReference>
<accession>A0A914CVP9</accession>
<proteinExistence type="predicted"/>
<dbReference type="InterPro" id="IPR011042">
    <property type="entry name" value="6-blade_b-propeller_TolB-like"/>
</dbReference>
<dbReference type="Gene3D" id="2.120.10.30">
    <property type="entry name" value="TolB, C-terminal domain"/>
    <property type="match status" value="1"/>
</dbReference>
<dbReference type="SUPFAM" id="SSF63825">
    <property type="entry name" value="YWTD domain"/>
    <property type="match status" value="1"/>
</dbReference>
<keyword evidence="1" id="KW-1185">Reference proteome</keyword>
<dbReference type="AlphaFoldDB" id="A0A914CVP9"/>
<protein>
    <submittedName>
        <fullName evidence="2">Uncharacterized protein</fullName>
    </submittedName>
</protein>
<sequence>MTILYDFEDCRATWSYKSLLGPGQVLCGEYVRIFGKSPSNPISKPLGTIYDEEKEQWIVADSGNNALRLFGMSSDAGDVVTASQLKNPSALAIWNPGKEVAVLDETNIRIFDQRSGRFITIADVNNCRGLGVTDGGEFVTIQYNRNGSEIVFYSPEMPNQILCRSPYVVNKAASNLAPKPCFLDISHNKVCVTD</sequence>
<evidence type="ECO:0000313" key="1">
    <source>
        <dbReference type="Proteomes" id="UP000887540"/>
    </source>
</evidence>
<dbReference type="Proteomes" id="UP000887540">
    <property type="component" value="Unplaced"/>
</dbReference>
<evidence type="ECO:0000313" key="2">
    <source>
        <dbReference type="WBParaSite" id="ACRNAN_scaffold14877.g21632.t1"/>
    </source>
</evidence>